<keyword evidence="2" id="KW-1185">Reference proteome</keyword>
<reference evidence="2" key="1">
    <citation type="submission" date="2017-04" db="EMBL/GenBank/DDBJ databases">
        <authorList>
            <person name="Varghese N."/>
            <person name="Submissions S."/>
        </authorList>
    </citation>
    <scope>NUCLEOTIDE SEQUENCE [LARGE SCALE GENOMIC DNA]</scope>
    <source>
        <strain evidence="2">DSM 23072</strain>
    </source>
</reference>
<gene>
    <name evidence="1" type="ORF">SAMN05660772_02078</name>
</gene>
<dbReference type="RefSeq" id="WP_159460721.1">
    <property type="nucleotide sequence ID" value="NZ_FWWV01000009.1"/>
</dbReference>
<sequence>MTNEDEIIELTVENQQMAHRLAAARLVLELFQNTMTSAQSSQLHEMYQRTRDQHLNNFDLDEDQAEEIEALFDLLEAVLHLSPNQTA</sequence>
<dbReference type="EMBL" id="FWWV01000009">
    <property type="protein sequence ID" value="SMB82359.1"/>
    <property type="molecule type" value="Genomic_DNA"/>
</dbReference>
<protein>
    <submittedName>
        <fullName evidence="1">Uncharacterized protein</fullName>
    </submittedName>
</protein>
<evidence type="ECO:0000313" key="1">
    <source>
        <dbReference type="EMBL" id="SMB82359.1"/>
    </source>
</evidence>
<dbReference type="AlphaFoldDB" id="A0A1W1UMZ3"/>
<name>A0A1W1UMZ3_9PAST</name>
<evidence type="ECO:0000313" key="2">
    <source>
        <dbReference type="Proteomes" id="UP000192408"/>
    </source>
</evidence>
<proteinExistence type="predicted"/>
<accession>A0A1W1UMZ3</accession>
<organism evidence="1 2">
    <name type="scientific">Pasteurella testudinis DSM 23072</name>
    <dbReference type="NCBI Taxonomy" id="1122938"/>
    <lineage>
        <taxon>Bacteria</taxon>
        <taxon>Pseudomonadati</taxon>
        <taxon>Pseudomonadota</taxon>
        <taxon>Gammaproteobacteria</taxon>
        <taxon>Pasteurellales</taxon>
        <taxon>Pasteurellaceae</taxon>
        <taxon>Pasteurella</taxon>
    </lineage>
</organism>
<dbReference type="Proteomes" id="UP000192408">
    <property type="component" value="Unassembled WGS sequence"/>
</dbReference>